<name>A0A1Y2FH15_PROLT</name>
<dbReference type="Proteomes" id="UP000193685">
    <property type="component" value="Unassembled WGS sequence"/>
</dbReference>
<reference evidence="1 2" key="1">
    <citation type="submission" date="2016-07" db="EMBL/GenBank/DDBJ databases">
        <title>Pervasive Adenine N6-methylation of Active Genes in Fungi.</title>
        <authorList>
            <consortium name="DOE Joint Genome Institute"/>
            <person name="Mondo S.J."/>
            <person name="Dannebaum R.O."/>
            <person name="Kuo R.C."/>
            <person name="Labutti K."/>
            <person name="Haridas S."/>
            <person name="Kuo A."/>
            <person name="Salamov A."/>
            <person name="Ahrendt S.R."/>
            <person name="Lipzen A."/>
            <person name="Sullivan W."/>
            <person name="Andreopoulos W.B."/>
            <person name="Clum A."/>
            <person name="Lindquist E."/>
            <person name="Daum C."/>
            <person name="Ramamoorthy G.K."/>
            <person name="Gryganskyi A."/>
            <person name="Culley D."/>
            <person name="Magnuson J.K."/>
            <person name="James T.Y."/>
            <person name="O'Malley M.A."/>
            <person name="Stajich J.E."/>
            <person name="Spatafora J.W."/>
            <person name="Visel A."/>
            <person name="Grigoriev I.V."/>
        </authorList>
    </citation>
    <scope>NUCLEOTIDE SEQUENCE [LARGE SCALE GENOMIC DNA]</scope>
    <source>
        <strain evidence="1 2">12-1054</strain>
    </source>
</reference>
<proteinExistence type="predicted"/>
<evidence type="ECO:0000313" key="2">
    <source>
        <dbReference type="Proteomes" id="UP000193685"/>
    </source>
</evidence>
<accession>A0A1Y2FH15</accession>
<dbReference type="GeneID" id="63783585"/>
<dbReference type="RefSeq" id="XP_040725565.1">
    <property type="nucleotide sequence ID" value="XM_040866986.1"/>
</dbReference>
<gene>
    <name evidence="1" type="ORF">BCR37DRAFT_319773</name>
</gene>
<dbReference type="EMBL" id="MCFI01000009">
    <property type="protein sequence ID" value="ORY82694.1"/>
    <property type="molecule type" value="Genomic_DNA"/>
</dbReference>
<evidence type="ECO:0000313" key="1">
    <source>
        <dbReference type="EMBL" id="ORY82694.1"/>
    </source>
</evidence>
<keyword evidence="2" id="KW-1185">Reference proteome</keyword>
<comment type="caution">
    <text evidence="1">The sequence shown here is derived from an EMBL/GenBank/DDBJ whole genome shotgun (WGS) entry which is preliminary data.</text>
</comment>
<dbReference type="AlphaFoldDB" id="A0A1Y2FH15"/>
<organism evidence="1 2">
    <name type="scientific">Protomyces lactucae-debilis</name>
    <dbReference type="NCBI Taxonomy" id="2754530"/>
    <lineage>
        <taxon>Eukaryota</taxon>
        <taxon>Fungi</taxon>
        <taxon>Dikarya</taxon>
        <taxon>Ascomycota</taxon>
        <taxon>Taphrinomycotina</taxon>
        <taxon>Taphrinomycetes</taxon>
        <taxon>Taphrinales</taxon>
        <taxon>Protomycetaceae</taxon>
        <taxon>Protomyces</taxon>
    </lineage>
</organism>
<sequence>MANQRAERSCALDCNVSARAHPEPVVVTRACCSPFTRSYPESTDSTSRFFMRIRAAQDALYAKAKQMKEYAVSDMHPEPIVLTQCSSRYSFGKSQLDVEIEILPTDLDASAARIPCGFSVFKASICEPTENELKINAVRAAMLIAPVRRRRRSAMPLRPQSDSLNDDVLADDLERRPPPITMWTQIPVPHTQSGTKSLKSAIMSWWNSYSPFNDYAWFQGFRSKRPQPTQVRGSLACVLRGVENIRALQGAWIGHYVEVEVQVAAQSWLCVIQVECPINLVKDVVQQGVLKPPVVRAGRQPIEWRYMNSCVTLGTELLPEFEPSRPATILQKMIKVVKAFQRLGCFSEGNSNSERNHSRHQQIKDL</sequence>
<protein>
    <submittedName>
        <fullName evidence="1">Uncharacterized protein</fullName>
    </submittedName>
</protein>